<proteinExistence type="predicted"/>
<feature type="transmembrane region" description="Helical" evidence="5">
    <location>
        <begin position="122"/>
        <end position="142"/>
    </location>
</feature>
<feature type="transmembrane region" description="Helical" evidence="5">
    <location>
        <begin position="262"/>
        <end position="282"/>
    </location>
</feature>
<evidence type="ECO:0008006" key="8">
    <source>
        <dbReference type="Google" id="ProtNLM"/>
    </source>
</evidence>
<evidence type="ECO:0000256" key="2">
    <source>
        <dbReference type="ARBA" id="ARBA00022692"/>
    </source>
</evidence>
<dbReference type="GO" id="GO:0016020">
    <property type="term" value="C:membrane"/>
    <property type="evidence" value="ECO:0007669"/>
    <property type="project" value="UniProtKB-SubCell"/>
</dbReference>
<feature type="transmembrane region" description="Helical" evidence="5">
    <location>
        <begin position="294"/>
        <end position="318"/>
    </location>
</feature>
<organism evidence="6 7">
    <name type="scientific">Steinernema carpocapsae</name>
    <name type="common">Entomopathogenic nematode</name>
    <dbReference type="NCBI Taxonomy" id="34508"/>
    <lineage>
        <taxon>Eukaryota</taxon>
        <taxon>Metazoa</taxon>
        <taxon>Ecdysozoa</taxon>
        <taxon>Nematoda</taxon>
        <taxon>Chromadorea</taxon>
        <taxon>Rhabditida</taxon>
        <taxon>Tylenchina</taxon>
        <taxon>Panagrolaimomorpha</taxon>
        <taxon>Strongyloidoidea</taxon>
        <taxon>Steinernematidae</taxon>
        <taxon>Steinernema</taxon>
    </lineage>
</organism>
<feature type="transmembrane region" description="Helical" evidence="5">
    <location>
        <begin position="93"/>
        <end position="110"/>
    </location>
</feature>
<dbReference type="SUPFAM" id="SSF103473">
    <property type="entry name" value="MFS general substrate transporter"/>
    <property type="match status" value="1"/>
</dbReference>
<keyword evidence="3 5" id="KW-1133">Transmembrane helix</keyword>
<comment type="subcellular location">
    <subcellularLocation>
        <location evidence="1">Membrane</location>
        <topology evidence="1">Multi-pass membrane protein</topology>
    </subcellularLocation>
</comment>
<dbReference type="InterPro" id="IPR036259">
    <property type="entry name" value="MFS_trans_sf"/>
</dbReference>
<dbReference type="InterPro" id="IPR050360">
    <property type="entry name" value="MFS_Sugar_Transporters"/>
</dbReference>
<dbReference type="GO" id="GO:0005351">
    <property type="term" value="F:carbohydrate:proton symporter activity"/>
    <property type="evidence" value="ECO:0007669"/>
    <property type="project" value="TreeGrafter"/>
</dbReference>
<feature type="transmembrane region" description="Helical" evidence="5">
    <location>
        <begin position="33"/>
        <end position="56"/>
    </location>
</feature>
<evidence type="ECO:0000256" key="4">
    <source>
        <dbReference type="ARBA" id="ARBA00023136"/>
    </source>
</evidence>
<dbReference type="Gene3D" id="1.20.1250.20">
    <property type="entry name" value="MFS general substrate transporter like domains"/>
    <property type="match status" value="2"/>
</dbReference>
<protein>
    <recommendedName>
        <fullName evidence="8">Major facilitator superfamily (MFS) profile domain-containing protein</fullName>
    </recommendedName>
</protein>
<gene>
    <name evidence="6" type="ORF">L596_028225</name>
</gene>
<evidence type="ECO:0000313" key="7">
    <source>
        <dbReference type="Proteomes" id="UP000298663"/>
    </source>
</evidence>
<comment type="caution">
    <text evidence="6">The sequence shown here is derived from an EMBL/GenBank/DDBJ whole genome shotgun (WGS) entry which is preliminary data.</text>
</comment>
<keyword evidence="2 5" id="KW-0812">Transmembrane</keyword>
<sequence length="336" mass="37372">MKAAVVLSLISAFQIYHQCLVNTYALNYRFHLWQISVLSASFPIGKFFGTAAVYPVYRKFSLRHTLDFDAALLVVGSIVSIFPSWLFLCAGRFLIGLGSGMGFISSNVAIYELTSFSERPKVFFVGAILYATSIFFANAITLFGKLPYLFLVFATNLPSFFSGVIFMRNRELFVDLPDSFEVQRGSDSEGQFPPMRNPFWLAVILMVLNVTIGVPFIMSYSTVIFIAFGLSEKNAVLFSTCYPIVQIALLFLLRRVSLSRRLLVLGGFGICLMAMFLLMLTLENENFDPTVRKYLLGLLFTVLAVTTGIPCNSAICLITGNSFSANVCLNPSFRAI</sequence>
<dbReference type="OrthoDB" id="5825937at2759"/>
<evidence type="ECO:0000256" key="1">
    <source>
        <dbReference type="ARBA" id="ARBA00004141"/>
    </source>
</evidence>
<feature type="transmembrane region" description="Helical" evidence="5">
    <location>
        <begin position="199"/>
        <end position="229"/>
    </location>
</feature>
<dbReference type="Pfam" id="PF00083">
    <property type="entry name" value="Sugar_tr"/>
    <property type="match status" value="1"/>
</dbReference>
<name>A0A4U5LXX4_STECR</name>
<evidence type="ECO:0000256" key="3">
    <source>
        <dbReference type="ARBA" id="ARBA00022989"/>
    </source>
</evidence>
<dbReference type="Proteomes" id="UP000298663">
    <property type="component" value="Unassembled WGS sequence"/>
</dbReference>
<dbReference type="PANTHER" id="PTHR48022">
    <property type="entry name" value="PLASTIDIC GLUCOSE TRANSPORTER 4"/>
    <property type="match status" value="1"/>
</dbReference>
<evidence type="ECO:0000256" key="5">
    <source>
        <dbReference type="SAM" id="Phobius"/>
    </source>
</evidence>
<feature type="transmembrane region" description="Helical" evidence="5">
    <location>
        <begin position="68"/>
        <end position="87"/>
    </location>
</feature>
<dbReference type="AlphaFoldDB" id="A0A4U5LXX4"/>
<dbReference type="InterPro" id="IPR005828">
    <property type="entry name" value="MFS_sugar_transport-like"/>
</dbReference>
<reference evidence="6 7" key="1">
    <citation type="journal article" date="2015" name="Genome Biol.">
        <title>Comparative genomics of Steinernema reveals deeply conserved gene regulatory networks.</title>
        <authorList>
            <person name="Dillman A.R."/>
            <person name="Macchietto M."/>
            <person name="Porter C.F."/>
            <person name="Rogers A."/>
            <person name="Williams B."/>
            <person name="Antoshechkin I."/>
            <person name="Lee M.M."/>
            <person name="Goodwin Z."/>
            <person name="Lu X."/>
            <person name="Lewis E.E."/>
            <person name="Goodrich-Blair H."/>
            <person name="Stock S.P."/>
            <person name="Adams B.J."/>
            <person name="Sternberg P.W."/>
            <person name="Mortazavi A."/>
        </authorList>
    </citation>
    <scope>NUCLEOTIDE SEQUENCE [LARGE SCALE GENOMIC DNA]</scope>
    <source>
        <strain evidence="6 7">ALL</strain>
    </source>
</reference>
<evidence type="ECO:0000313" key="6">
    <source>
        <dbReference type="EMBL" id="TKR61063.1"/>
    </source>
</evidence>
<keyword evidence="7" id="KW-1185">Reference proteome</keyword>
<feature type="transmembrane region" description="Helical" evidence="5">
    <location>
        <begin position="148"/>
        <end position="167"/>
    </location>
</feature>
<keyword evidence="4 5" id="KW-0472">Membrane</keyword>
<feature type="transmembrane region" description="Helical" evidence="5">
    <location>
        <begin position="235"/>
        <end position="253"/>
    </location>
</feature>
<reference evidence="6 7" key="2">
    <citation type="journal article" date="2019" name="G3 (Bethesda)">
        <title>Hybrid Assembly of the Genome of the Entomopathogenic Nematode Steinernema carpocapsae Identifies the X-Chromosome.</title>
        <authorList>
            <person name="Serra L."/>
            <person name="Macchietto M."/>
            <person name="Macias-Munoz A."/>
            <person name="McGill C.J."/>
            <person name="Rodriguez I.M."/>
            <person name="Rodriguez B."/>
            <person name="Murad R."/>
            <person name="Mortazavi A."/>
        </authorList>
    </citation>
    <scope>NUCLEOTIDE SEQUENCE [LARGE SCALE GENOMIC DNA]</scope>
    <source>
        <strain evidence="6 7">ALL</strain>
    </source>
</reference>
<dbReference type="EMBL" id="AZBU02000011">
    <property type="protein sequence ID" value="TKR61063.1"/>
    <property type="molecule type" value="Genomic_DNA"/>
</dbReference>
<dbReference type="PANTHER" id="PTHR48022:SF46">
    <property type="entry name" value="SUGAR TRANSPORTER, PUTATIVE (AFU_ORTHOLOGUE AFUA_1G11830)-RELATED"/>
    <property type="match status" value="1"/>
</dbReference>
<accession>A0A4U5LXX4</accession>